<organism evidence="2 3">
    <name type="scientific">Oikopleura dioica</name>
    <name type="common">Tunicate</name>
    <dbReference type="NCBI Taxonomy" id="34765"/>
    <lineage>
        <taxon>Eukaryota</taxon>
        <taxon>Metazoa</taxon>
        <taxon>Chordata</taxon>
        <taxon>Tunicata</taxon>
        <taxon>Appendicularia</taxon>
        <taxon>Copelata</taxon>
        <taxon>Oikopleuridae</taxon>
        <taxon>Oikopleura</taxon>
    </lineage>
</organism>
<evidence type="ECO:0000256" key="1">
    <source>
        <dbReference type="ARBA" id="ARBA00010105"/>
    </source>
</evidence>
<comment type="similarity">
    <text evidence="1">Belongs to the MYG1 family.</text>
</comment>
<dbReference type="PANTHER" id="PTHR11215:SF1">
    <property type="entry name" value="MYG1 EXONUCLEASE"/>
    <property type="match status" value="1"/>
</dbReference>
<dbReference type="Proteomes" id="UP001158576">
    <property type="component" value="Chromosome PAR"/>
</dbReference>
<name>A0ABN7S725_OIKDI</name>
<dbReference type="Pfam" id="PF03690">
    <property type="entry name" value="MYG1_exonuc"/>
    <property type="match status" value="1"/>
</dbReference>
<evidence type="ECO:0000313" key="3">
    <source>
        <dbReference type="Proteomes" id="UP001158576"/>
    </source>
</evidence>
<keyword evidence="3" id="KW-1185">Reference proteome</keyword>
<gene>
    <name evidence="2" type="ORF">OKIOD_LOCUS4334</name>
</gene>
<dbReference type="InterPro" id="IPR003226">
    <property type="entry name" value="MYG1_exonuclease"/>
</dbReference>
<dbReference type="PANTHER" id="PTHR11215">
    <property type="entry name" value="METAL DEPENDENT HYDROLASE - RELATED"/>
    <property type="match status" value="1"/>
</dbReference>
<sequence>MVQKKIGTHNGHFHADEVLACVLLRQLPEYKDAEIVRSRNPADLEPCDIVVDVGAVFDPERQRFDHHQREFTETMKSLKILDYETKLSSAGLVYAYYGKAVISAITGIPKESQDMAVLYEKMYAKFVEEYDGIDNGVNQFDGEPRYHITSTVSARVGRCNPRWNEDQSPAAERAGFEKAMQIVEGELRDALDGYVKSWMPARAIVKEAIEERKKHDPEGRLLKFPKGGLPWKSHLFEMEKEMKIEGQILYVVYQSKPEDWRIQCVSESEGSFKNRKTLPEAWLGVRDQALNELTGLSDCTFVHANGFIGGAKSEASVMKMAEMALQ</sequence>
<evidence type="ECO:0000313" key="2">
    <source>
        <dbReference type="EMBL" id="CAG5090933.1"/>
    </source>
</evidence>
<reference evidence="2 3" key="1">
    <citation type="submission" date="2021-04" db="EMBL/GenBank/DDBJ databases">
        <authorList>
            <person name="Bliznina A."/>
        </authorList>
    </citation>
    <scope>NUCLEOTIDE SEQUENCE [LARGE SCALE GENOMIC DNA]</scope>
</reference>
<dbReference type="EMBL" id="OU015568">
    <property type="protein sequence ID" value="CAG5090933.1"/>
    <property type="molecule type" value="Genomic_DNA"/>
</dbReference>
<accession>A0ABN7S725</accession>
<protein>
    <submittedName>
        <fullName evidence="2">Oidioi.mRNA.OKI2018_I69.PAR.g12776.t1.cds</fullName>
    </submittedName>
</protein>
<proteinExistence type="inferred from homology"/>